<evidence type="ECO:0000313" key="3">
    <source>
        <dbReference type="Proteomes" id="UP000034057"/>
    </source>
</evidence>
<dbReference type="AlphaFoldDB" id="A0A0G1ZGL1"/>
<evidence type="ECO:0000313" key="2">
    <source>
        <dbReference type="EMBL" id="KKW18434.1"/>
    </source>
</evidence>
<feature type="region of interest" description="Disordered" evidence="1">
    <location>
        <begin position="26"/>
        <end position="97"/>
    </location>
</feature>
<reference evidence="2 3" key="1">
    <citation type="journal article" date="2015" name="Nature">
        <title>rRNA introns, odd ribosomes, and small enigmatic genomes across a large radiation of phyla.</title>
        <authorList>
            <person name="Brown C.T."/>
            <person name="Hug L.A."/>
            <person name="Thomas B.C."/>
            <person name="Sharon I."/>
            <person name="Castelle C.J."/>
            <person name="Singh A."/>
            <person name="Wilkins M.J."/>
            <person name="Williams K.H."/>
            <person name="Banfield J.F."/>
        </authorList>
    </citation>
    <scope>NUCLEOTIDE SEQUENCE [LARGE SCALE GENOMIC DNA]</scope>
</reference>
<gene>
    <name evidence="2" type="ORF">UY59_C0006G0015</name>
</gene>
<sequence length="225" mass="26090">MPRVDREFVHNFQFFVEKRERIVNGKIRARNTSSEEKALHDDDWNEPDPHGCRNRHEPHPQGAADGVRHKSGTQGAREKPAFLEEVTDDGDCPEKREVPHLASYRMCDEGNNGKRGHNDVKRHFSREVECGHGERQEPDKRRRVGEIHALCHKMESLHEKNSNDARNGAEKSSRDRSKGVEERKADGRTDKLHERHLERKDAEESKSRKKDNFVPCGFFHNCFGL</sequence>
<dbReference type="Proteomes" id="UP000034057">
    <property type="component" value="Unassembled WGS sequence"/>
</dbReference>
<evidence type="ECO:0000256" key="1">
    <source>
        <dbReference type="SAM" id="MobiDB-lite"/>
    </source>
</evidence>
<organism evidence="2 3">
    <name type="scientific">Candidatus Kaiserbacteria bacterium GW2011_GWA1_50_28</name>
    <dbReference type="NCBI Taxonomy" id="1618668"/>
    <lineage>
        <taxon>Bacteria</taxon>
        <taxon>Candidatus Kaiseribacteriota</taxon>
    </lineage>
</organism>
<accession>A0A0G1ZGL1</accession>
<comment type="caution">
    <text evidence="2">The sequence shown here is derived from an EMBL/GenBank/DDBJ whole genome shotgun (WGS) entry which is preliminary data.</text>
</comment>
<feature type="compositionally biased region" description="Basic and acidic residues" evidence="1">
    <location>
        <begin position="152"/>
        <end position="212"/>
    </location>
</feature>
<dbReference type="EMBL" id="LCQO01000006">
    <property type="protein sequence ID" value="KKW18434.1"/>
    <property type="molecule type" value="Genomic_DNA"/>
</dbReference>
<protein>
    <submittedName>
        <fullName evidence="2">Uncharacterized protein</fullName>
    </submittedName>
</protein>
<feature type="region of interest" description="Disordered" evidence="1">
    <location>
        <begin position="152"/>
        <end position="215"/>
    </location>
</feature>
<proteinExistence type="predicted"/>
<feature type="compositionally biased region" description="Basic and acidic residues" evidence="1">
    <location>
        <begin position="33"/>
        <end position="59"/>
    </location>
</feature>
<name>A0A0G1ZGL1_9BACT</name>